<gene>
    <name evidence="2" type="ORF">GCM10007380_08390</name>
</gene>
<reference evidence="3" key="1">
    <citation type="journal article" date="2019" name="Int. J. Syst. Evol. Microbiol.">
        <title>The Global Catalogue of Microorganisms (GCM) 10K type strain sequencing project: providing services to taxonomists for standard genome sequencing and annotation.</title>
        <authorList>
            <consortium name="The Broad Institute Genomics Platform"/>
            <consortium name="The Broad Institute Genome Sequencing Center for Infectious Disease"/>
            <person name="Wu L."/>
            <person name="Ma J."/>
        </authorList>
    </citation>
    <scope>NUCLEOTIDE SEQUENCE [LARGE SCALE GENOMIC DNA]</scope>
    <source>
        <strain evidence="3">CGMCC 1.14993</strain>
    </source>
</reference>
<keyword evidence="1" id="KW-0812">Transmembrane</keyword>
<dbReference type="OrthoDB" id="2905441at2"/>
<evidence type="ECO:0000313" key="3">
    <source>
        <dbReference type="Proteomes" id="UP000626244"/>
    </source>
</evidence>
<proteinExistence type="predicted"/>
<dbReference type="RefSeq" id="WP_087999086.1">
    <property type="nucleotide sequence ID" value="NZ_BMHB01000001.1"/>
</dbReference>
<sequence length="63" mass="7183">METIFFIISFLLMPILATIFCVNLVEIMKKIKDDLPIATNSFWLTISFIFIVWPIAVMAAMGV</sequence>
<dbReference type="Proteomes" id="UP000626244">
    <property type="component" value="Unassembled WGS sequence"/>
</dbReference>
<evidence type="ECO:0000313" key="2">
    <source>
        <dbReference type="EMBL" id="GGI11548.1"/>
    </source>
</evidence>
<keyword evidence="1" id="KW-1133">Transmembrane helix</keyword>
<feature type="transmembrane region" description="Helical" evidence="1">
    <location>
        <begin position="6"/>
        <end position="25"/>
    </location>
</feature>
<name>A0A8J3ADC9_9BACI</name>
<accession>A0A8J3ADC9</accession>
<keyword evidence="3" id="KW-1185">Reference proteome</keyword>
<dbReference type="AlphaFoldDB" id="A0A8J3ADC9"/>
<feature type="transmembrane region" description="Helical" evidence="1">
    <location>
        <begin position="37"/>
        <end position="61"/>
    </location>
</feature>
<organism evidence="2 3">
    <name type="scientific">Gottfriedia solisilvae</name>
    <dbReference type="NCBI Taxonomy" id="1516104"/>
    <lineage>
        <taxon>Bacteria</taxon>
        <taxon>Bacillati</taxon>
        <taxon>Bacillota</taxon>
        <taxon>Bacilli</taxon>
        <taxon>Bacillales</taxon>
        <taxon>Bacillaceae</taxon>
        <taxon>Gottfriedia</taxon>
    </lineage>
</organism>
<comment type="caution">
    <text evidence="2">The sequence shown here is derived from an EMBL/GenBank/DDBJ whole genome shotgun (WGS) entry which is preliminary data.</text>
</comment>
<protein>
    <submittedName>
        <fullName evidence="2">Uncharacterized protein</fullName>
    </submittedName>
</protein>
<evidence type="ECO:0000256" key="1">
    <source>
        <dbReference type="SAM" id="Phobius"/>
    </source>
</evidence>
<dbReference type="EMBL" id="BMHB01000001">
    <property type="protein sequence ID" value="GGI11548.1"/>
    <property type="molecule type" value="Genomic_DNA"/>
</dbReference>
<keyword evidence="1" id="KW-0472">Membrane</keyword>